<reference evidence="1 2" key="1">
    <citation type="journal article" date="2023" name="Sci. Data">
        <title>Genome assembly of the Korean intertidal mud-creeper Batillaria attramentaria.</title>
        <authorList>
            <person name="Patra A.K."/>
            <person name="Ho P.T."/>
            <person name="Jun S."/>
            <person name="Lee S.J."/>
            <person name="Kim Y."/>
            <person name="Won Y.J."/>
        </authorList>
    </citation>
    <scope>NUCLEOTIDE SEQUENCE [LARGE SCALE GENOMIC DNA]</scope>
    <source>
        <strain evidence="1">Wonlab-2016</strain>
    </source>
</reference>
<evidence type="ECO:0000313" key="2">
    <source>
        <dbReference type="Proteomes" id="UP001519460"/>
    </source>
</evidence>
<dbReference type="AlphaFoldDB" id="A0ABD0M153"/>
<name>A0ABD0M153_9CAEN</name>
<comment type="caution">
    <text evidence="1">The sequence shown here is derived from an EMBL/GenBank/DDBJ whole genome shotgun (WGS) entry which is preliminary data.</text>
</comment>
<sequence>MSEPSGSRRQPWAKSPHRVLFIIDEEAKREACGSNRCKSRALHAGYPPRFDADPHRAILPLLPHADLDWPTPSARGRGLFGACACRYHFRKPFVCGLAWLGSILIRRVYLFLGCAPFAFAVESQNSKEIRLVPSACLAVPPIGLK</sequence>
<dbReference type="EMBL" id="JACVVK020000011">
    <property type="protein sequence ID" value="KAK7505221.1"/>
    <property type="molecule type" value="Genomic_DNA"/>
</dbReference>
<evidence type="ECO:0000313" key="1">
    <source>
        <dbReference type="EMBL" id="KAK7505221.1"/>
    </source>
</evidence>
<gene>
    <name evidence="1" type="ORF">BaRGS_00003383</name>
</gene>
<protein>
    <submittedName>
        <fullName evidence="1">Uncharacterized protein</fullName>
    </submittedName>
</protein>
<keyword evidence="2" id="KW-1185">Reference proteome</keyword>
<dbReference type="Proteomes" id="UP001519460">
    <property type="component" value="Unassembled WGS sequence"/>
</dbReference>
<accession>A0ABD0M153</accession>
<organism evidence="1 2">
    <name type="scientific">Batillaria attramentaria</name>
    <dbReference type="NCBI Taxonomy" id="370345"/>
    <lineage>
        <taxon>Eukaryota</taxon>
        <taxon>Metazoa</taxon>
        <taxon>Spiralia</taxon>
        <taxon>Lophotrochozoa</taxon>
        <taxon>Mollusca</taxon>
        <taxon>Gastropoda</taxon>
        <taxon>Caenogastropoda</taxon>
        <taxon>Sorbeoconcha</taxon>
        <taxon>Cerithioidea</taxon>
        <taxon>Batillariidae</taxon>
        <taxon>Batillaria</taxon>
    </lineage>
</organism>
<proteinExistence type="predicted"/>